<dbReference type="GO" id="GO:0005737">
    <property type="term" value="C:cytoplasm"/>
    <property type="evidence" value="ECO:0007669"/>
    <property type="project" value="InterPro"/>
</dbReference>
<dbReference type="GO" id="GO:0006508">
    <property type="term" value="P:proteolysis"/>
    <property type="evidence" value="ECO:0007669"/>
    <property type="project" value="UniProtKB-KW"/>
</dbReference>
<dbReference type="OrthoDB" id="1731818at2759"/>
<proteinExistence type="inferred from homology"/>
<dbReference type="PANTHER" id="PTHR11963">
    <property type="entry name" value="LEUCINE AMINOPEPTIDASE-RELATED"/>
    <property type="match status" value="1"/>
</dbReference>
<dbReference type="AlphaFoldDB" id="A0A9Q0P9F9"/>
<evidence type="ECO:0000313" key="6">
    <source>
        <dbReference type="EMBL" id="KAJ6684085.1"/>
    </source>
</evidence>
<name>A0A9Q0P9F9_SALVM</name>
<dbReference type="SUPFAM" id="SSF53187">
    <property type="entry name" value="Zn-dependent exopeptidases"/>
    <property type="match status" value="1"/>
</dbReference>
<sequence>MIYVSVVLVEEATKIASTYNDVFSATILNAEQCKELKMGSYLGDAAASENPPHFIHLCYKPPSGPIKAKLSAAFIEAQLKSLLFTAGILAAGGTVVYVQSQISFKKSDSFLYFNGLKDDKKTSDKLATNGKRTVQKKGGLKALQVLALFLLSHMGKTGAKDLLTMIAIAVSLAFMHTQIGLLNPSISISF</sequence>
<evidence type="ECO:0000256" key="1">
    <source>
        <dbReference type="ARBA" id="ARBA00009528"/>
    </source>
</evidence>
<evidence type="ECO:0000256" key="3">
    <source>
        <dbReference type="ARBA" id="ARBA00022670"/>
    </source>
</evidence>
<dbReference type="Pfam" id="PF00883">
    <property type="entry name" value="Peptidase_M17"/>
    <property type="match status" value="1"/>
</dbReference>
<evidence type="ECO:0000313" key="7">
    <source>
        <dbReference type="Proteomes" id="UP001151529"/>
    </source>
</evidence>
<comment type="caution">
    <text evidence="6">The sequence shown here is derived from an EMBL/GenBank/DDBJ whole genome shotgun (WGS) entry which is preliminary data.</text>
</comment>
<gene>
    <name evidence="6" type="ORF">OIU85_007743</name>
</gene>
<dbReference type="GO" id="GO:0030145">
    <property type="term" value="F:manganese ion binding"/>
    <property type="evidence" value="ECO:0007669"/>
    <property type="project" value="InterPro"/>
</dbReference>
<dbReference type="Gene3D" id="3.40.630.10">
    <property type="entry name" value="Zn peptidases"/>
    <property type="match status" value="1"/>
</dbReference>
<dbReference type="EMBL" id="JAPFFL010000013">
    <property type="protein sequence ID" value="KAJ6684085.1"/>
    <property type="molecule type" value="Genomic_DNA"/>
</dbReference>
<protein>
    <recommendedName>
        <fullName evidence="5">Cytosol aminopeptidase domain-containing protein</fullName>
    </recommendedName>
</protein>
<dbReference type="InterPro" id="IPR011356">
    <property type="entry name" value="Leucine_aapep/pepB"/>
</dbReference>
<feature type="domain" description="Cytosol aminopeptidase" evidence="5">
    <location>
        <begin position="8"/>
        <end position="63"/>
    </location>
</feature>
<evidence type="ECO:0000256" key="4">
    <source>
        <dbReference type="ARBA" id="ARBA00022801"/>
    </source>
</evidence>
<keyword evidence="7" id="KW-1185">Reference proteome</keyword>
<reference evidence="6" key="1">
    <citation type="submission" date="2022-11" db="EMBL/GenBank/DDBJ databases">
        <authorList>
            <person name="Hyden B.L."/>
            <person name="Feng K."/>
            <person name="Yates T."/>
            <person name="Jawdy S."/>
            <person name="Smart L.B."/>
            <person name="Muchero W."/>
        </authorList>
    </citation>
    <scope>NUCLEOTIDE SEQUENCE</scope>
    <source>
        <tissue evidence="6">Shoot tip</tissue>
    </source>
</reference>
<accession>A0A9Q0P9F9</accession>
<evidence type="ECO:0000256" key="2">
    <source>
        <dbReference type="ARBA" id="ARBA00022438"/>
    </source>
</evidence>
<evidence type="ECO:0000259" key="5">
    <source>
        <dbReference type="Pfam" id="PF00883"/>
    </source>
</evidence>
<dbReference type="GO" id="GO:0070006">
    <property type="term" value="F:metalloaminopeptidase activity"/>
    <property type="evidence" value="ECO:0007669"/>
    <property type="project" value="InterPro"/>
</dbReference>
<keyword evidence="4" id="KW-0378">Hydrolase</keyword>
<dbReference type="Proteomes" id="UP001151529">
    <property type="component" value="Chromosome 17"/>
</dbReference>
<organism evidence="6 7">
    <name type="scientific">Salix viminalis</name>
    <name type="common">Common osier</name>
    <name type="synonym">Basket willow</name>
    <dbReference type="NCBI Taxonomy" id="40686"/>
    <lineage>
        <taxon>Eukaryota</taxon>
        <taxon>Viridiplantae</taxon>
        <taxon>Streptophyta</taxon>
        <taxon>Embryophyta</taxon>
        <taxon>Tracheophyta</taxon>
        <taxon>Spermatophyta</taxon>
        <taxon>Magnoliopsida</taxon>
        <taxon>eudicotyledons</taxon>
        <taxon>Gunneridae</taxon>
        <taxon>Pentapetalae</taxon>
        <taxon>rosids</taxon>
        <taxon>fabids</taxon>
        <taxon>Malpighiales</taxon>
        <taxon>Salicaceae</taxon>
        <taxon>Saliceae</taxon>
        <taxon>Salix</taxon>
    </lineage>
</organism>
<comment type="similarity">
    <text evidence="1">Belongs to the peptidase M17 family.</text>
</comment>
<keyword evidence="2" id="KW-0031">Aminopeptidase</keyword>
<dbReference type="PANTHER" id="PTHR11963:SF23">
    <property type="entry name" value="CYTOSOL AMINOPEPTIDASE"/>
    <property type="match status" value="1"/>
</dbReference>
<reference evidence="6" key="2">
    <citation type="journal article" date="2023" name="Int. J. Mol. Sci.">
        <title>De Novo Assembly and Annotation of 11 Diverse Shrub Willow (Salix) Genomes Reveals Novel Gene Organization in Sex-Linked Regions.</title>
        <authorList>
            <person name="Hyden B."/>
            <person name="Feng K."/>
            <person name="Yates T.B."/>
            <person name="Jawdy S."/>
            <person name="Cereghino C."/>
            <person name="Smart L.B."/>
            <person name="Muchero W."/>
        </authorList>
    </citation>
    <scope>NUCLEOTIDE SEQUENCE [LARGE SCALE GENOMIC DNA]</scope>
    <source>
        <tissue evidence="6">Shoot tip</tissue>
    </source>
</reference>
<keyword evidence="3" id="KW-0645">Protease</keyword>
<dbReference type="InterPro" id="IPR000819">
    <property type="entry name" value="Peptidase_M17_C"/>
</dbReference>